<feature type="region of interest" description="Disordered" evidence="1">
    <location>
        <begin position="95"/>
        <end position="122"/>
    </location>
</feature>
<evidence type="ECO:0000313" key="3">
    <source>
        <dbReference type="Proteomes" id="UP000612585"/>
    </source>
</evidence>
<dbReference type="PROSITE" id="PS51257">
    <property type="entry name" value="PROKAR_LIPOPROTEIN"/>
    <property type="match status" value="1"/>
</dbReference>
<accession>A0A8J4E4W4</accession>
<protein>
    <recommendedName>
        <fullName evidence="4">Beta propeller domain-containing protein</fullName>
    </recommendedName>
</protein>
<name>A0A8J4E4W4_9ACTN</name>
<dbReference type="InterPro" id="IPR014441">
    <property type="entry name" value="UCP006425_b-propeller"/>
</dbReference>
<dbReference type="RefSeq" id="WP_239152377.1">
    <property type="nucleotide sequence ID" value="NZ_BOPG01000068.1"/>
</dbReference>
<dbReference type="Proteomes" id="UP000612585">
    <property type="component" value="Unassembled WGS sequence"/>
</dbReference>
<organism evidence="2 3">
    <name type="scientific">Virgisporangium aurantiacum</name>
    <dbReference type="NCBI Taxonomy" id="175570"/>
    <lineage>
        <taxon>Bacteria</taxon>
        <taxon>Bacillati</taxon>
        <taxon>Actinomycetota</taxon>
        <taxon>Actinomycetes</taxon>
        <taxon>Micromonosporales</taxon>
        <taxon>Micromonosporaceae</taxon>
        <taxon>Virgisporangium</taxon>
    </lineage>
</organism>
<keyword evidence="3" id="KW-1185">Reference proteome</keyword>
<feature type="compositionally biased region" description="Low complexity" evidence="1">
    <location>
        <begin position="95"/>
        <end position="104"/>
    </location>
</feature>
<dbReference type="InterPro" id="IPR019198">
    <property type="entry name" value="Beta_propeller_containing"/>
</dbReference>
<dbReference type="PIRSF" id="PIRSF006425">
    <property type="entry name" value="UCP006425_WD40"/>
    <property type="match status" value="1"/>
</dbReference>
<proteinExistence type="predicted"/>
<evidence type="ECO:0000256" key="1">
    <source>
        <dbReference type="SAM" id="MobiDB-lite"/>
    </source>
</evidence>
<gene>
    <name evidence="2" type="ORF">Vau01_091620</name>
</gene>
<evidence type="ECO:0000313" key="2">
    <source>
        <dbReference type="EMBL" id="GIJ61646.1"/>
    </source>
</evidence>
<dbReference type="Pfam" id="PF09826">
    <property type="entry name" value="Beta_propel"/>
    <property type="match status" value="1"/>
</dbReference>
<comment type="caution">
    <text evidence="2">The sequence shown here is derived from an EMBL/GenBank/DDBJ whole genome shotgun (WGS) entry which is preliminary data.</text>
</comment>
<sequence length="636" mass="67027">MKRHAVTVLAAAVCLVAAGCTSDKPPASERPVDTGAEFRLASYENCDAALEGLREAARKNVAAWGMRYSHNFEPAQATRADSAAGAADSAAGAREAAGAKTATGESGGYSGTNNHEAGVDEPDLVKTDGKRIVTVQAGVLRVVDAVTRAQVARVVVASGQQSDYDLGELLINGDKVLLIGSRYGGMYRGNPATPQVTLVDLAGTPRVIGRFALTGSVVDARQVGSTVRVVVRSSPEIDMPSDTGTPEAYRLALLKAIGEADLADWLPAYSIDDNGSVSTGRIDCSRVAHPTDFTAAAMLTVLTFDLARDTIGNGDPLTVAADGDTVYSNGPSLYVANDQRWRTMSRAEDGSTALQQRTELYKFDTSKPGRPAFVAGGAVDGWLLNQYSMSDWNGHLRVATTTGTTTWGGTGASESTVYALRQDGRRLSVVGKVGGLGKGERIYSVRFVGPTGYVVTFRQTDPLYTVDLRDPTKPTVTGELKITGYSAYLHPAGDGLLLGIGQEASEQGRAQGTQVSLFDVRDPAAPKRLAQYHVRGAHSEAEFDPHAFLYWPATGLLVVPLTGKGGGDRVGALALKVTGTSITELGFIAHPATDNGYPAMIRRSLFIDGTLWTVSPQGLLASDAGTAVQRAWVPFT</sequence>
<reference evidence="2" key="1">
    <citation type="submission" date="2021-01" db="EMBL/GenBank/DDBJ databases">
        <title>Whole genome shotgun sequence of Virgisporangium aurantiacum NBRC 16421.</title>
        <authorList>
            <person name="Komaki H."/>
            <person name="Tamura T."/>
        </authorList>
    </citation>
    <scope>NUCLEOTIDE SEQUENCE</scope>
    <source>
        <strain evidence="2">NBRC 16421</strain>
    </source>
</reference>
<evidence type="ECO:0008006" key="4">
    <source>
        <dbReference type="Google" id="ProtNLM"/>
    </source>
</evidence>
<dbReference type="EMBL" id="BOPG01000068">
    <property type="protein sequence ID" value="GIJ61646.1"/>
    <property type="molecule type" value="Genomic_DNA"/>
</dbReference>
<dbReference type="AlphaFoldDB" id="A0A8J4E4W4"/>